<organism evidence="3 4">
    <name type="scientific">Gonium pectorale</name>
    <name type="common">Green alga</name>
    <dbReference type="NCBI Taxonomy" id="33097"/>
    <lineage>
        <taxon>Eukaryota</taxon>
        <taxon>Viridiplantae</taxon>
        <taxon>Chlorophyta</taxon>
        <taxon>core chlorophytes</taxon>
        <taxon>Chlorophyceae</taxon>
        <taxon>CS clade</taxon>
        <taxon>Chlamydomonadales</taxon>
        <taxon>Volvocaceae</taxon>
        <taxon>Gonium</taxon>
    </lineage>
</organism>
<proteinExistence type="predicted"/>
<dbReference type="GO" id="GO:0003700">
    <property type="term" value="F:DNA-binding transcription factor activity"/>
    <property type="evidence" value="ECO:0007669"/>
    <property type="project" value="InterPro"/>
</dbReference>
<dbReference type="GO" id="GO:0006879">
    <property type="term" value="P:intracellular iron ion homeostasis"/>
    <property type="evidence" value="ECO:0007669"/>
    <property type="project" value="InterPro"/>
</dbReference>
<feature type="domain" description="BHLH" evidence="2">
    <location>
        <begin position="3"/>
        <end position="54"/>
    </location>
</feature>
<sequence>MSAAATKKACREKARREKLNERFADLARLIDPNGEPKTDKSTILTDAIKYVQQMTVENHQLRQLNKFLEERVSTLERERGQQLYQQSLMMTQMGGGQLMQAGQAMMVGGPAGMMGGAMQGPAMAHPVAMQASAAMASSSGALMSAAPLPAAPTPPLPTLHSQPHQQQTVAAGMVTPAQGGMMMQMPGAVSGMGTAGLGVTVNVAAGAGPSKPIMVNAMPGAMPYQGMYWLPPQMMDSTQDSLLRPPAA</sequence>
<keyword evidence="1" id="KW-0175">Coiled coil</keyword>
<accession>A0A150FVK4</accession>
<dbReference type="InterPro" id="IPR036638">
    <property type="entry name" value="HLH_DNA-bd_sf"/>
</dbReference>
<protein>
    <recommendedName>
        <fullName evidence="2">BHLH domain-containing protein</fullName>
    </recommendedName>
</protein>
<dbReference type="Proteomes" id="UP000075714">
    <property type="component" value="Unassembled WGS sequence"/>
</dbReference>
<comment type="caution">
    <text evidence="3">The sequence shown here is derived from an EMBL/GenBank/DDBJ whole genome shotgun (WGS) entry which is preliminary data.</text>
</comment>
<evidence type="ECO:0000313" key="3">
    <source>
        <dbReference type="EMBL" id="KXZ41653.1"/>
    </source>
</evidence>
<dbReference type="SUPFAM" id="SSF47459">
    <property type="entry name" value="HLH, helix-loop-helix DNA-binding domain"/>
    <property type="match status" value="1"/>
</dbReference>
<dbReference type="Gene3D" id="4.10.280.10">
    <property type="entry name" value="Helix-loop-helix DNA-binding domain"/>
    <property type="match status" value="1"/>
</dbReference>
<dbReference type="GO" id="GO:0046983">
    <property type="term" value="F:protein dimerization activity"/>
    <property type="evidence" value="ECO:0007669"/>
    <property type="project" value="InterPro"/>
</dbReference>
<dbReference type="PROSITE" id="PS50888">
    <property type="entry name" value="BHLH"/>
    <property type="match status" value="1"/>
</dbReference>
<dbReference type="Pfam" id="PF00010">
    <property type="entry name" value="HLH"/>
    <property type="match status" value="1"/>
</dbReference>
<evidence type="ECO:0000259" key="2">
    <source>
        <dbReference type="PROSITE" id="PS50888"/>
    </source>
</evidence>
<dbReference type="AlphaFoldDB" id="A0A150FVK4"/>
<feature type="coiled-coil region" evidence="1">
    <location>
        <begin position="51"/>
        <end position="78"/>
    </location>
</feature>
<gene>
    <name evidence="3" type="ORF">GPECTOR_340g76</name>
</gene>
<dbReference type="SMART" id="SM00353">
    <property type="entry name" value="HLH"/>
    <property type="match status" value="1"/>
</dbReference>
<dbReference type="PANTHER" id="PTHR46133">
    <property type="entry name" value="BHLH TRANSCRIPTION FACTOR"/>
    <property type="match status" value="1"/>
</dbReference>
<dbReference type="PANTHER" id="PTHR46133:SF15">
    <property type="entry name" value="BHLH TRANSCRIPTION FACTOR"/>
    <property type="match status" value="1"/>
</dbReference>
<dbReference type="InterPro" id="IPR011598">
    <property type="entry name" value="bHLH_dom"/>
</dbReference>
<dbReference type="OrthoDB" id="515493at2759"/>
<reference evidence="4" key="1">
    <citation type="journal article" date="2016" name="Nat. Commun.">
        <title>The Gonium pectorale genome demonstrates co-option of cell cycle regulation during the evolution of multicellularity.</title>
        <authorList>
            <person name="Hanschen E.R."/>
            <person name="Marriage T.N."/>
            <person name="Ferris P.J."/>
            <person name="Hamaji T."/>
            <person name="Toyoda A."/>
            <person name="Fujiyama A."/>
            <person name="Neme R."/>
            <person name="Noguchi H."/>
            <person name="Minakuchi Y."/>
            <person name="Suzuki M."/>
            <person name="Kawai-Toyooka H."/>
            <person name="Smith D.R."/>
            <person name="Sparks H."/>
            <person name="Anderson J."/>
            <person name="Bakaric R."/>
            <person name="Luria V."/>
            <person name="Karger A."/>
            <person name="Kirschner M.W."/>
            <person name="Durand P.M."/>
            <person name="Michod R.E."/>
            <person name="Nozaki H."/>
            <person name="Olson B.J."/>
        </authorList>
    </citation>
    <scope>NUCLEOTIDE SEQUENCE [LARGE SCALE GENOMIC DNA]</scope>
    <source>
        <strain evidence="4">NIES-2863</strain>
    </source>
</reference>
<dbReference type="CDD" id="cd11446">
    <property type="entry name" value="bHLH_AtILR3_like"/>
    <property type="match status" value="1"/>
</dbReference>
<dbReference type="InterPro" id="IPR044818">
    <property type="entry name" value="ILR3-like"/>
</dbReference>
<dbReference type="STRING" id="33097.A0A150FVK4"/>
<evidence type="ECO:0000256" key="1">
    <source>
        <dbReference type="SAM" id="Coils"/>
    </source>
</evidence>
<keyword evidence="4" id="KW-1185">Reference proteome</keyword>
<name>A0A150FVK4_GONPE</name>
<evidence type="ECO:0000313" key="4">
    <source>
        <dbReference type="Proteomes" id="UP000075714"/>
    </source>
</evidence>
<dbReference type="EMBL" id="LSYV01000338">
    <property type="protein sequence ID" value="KXZ41653.1"/>
    <property type="molecule type" value="Genomic_DNA"/>
</dbReference>